<gene>
    <name evidence="1" type="ORF">K3G42_027493</name>
</gene>
<protein>
    <submittedName>
        <fullName evidence="1">Uncharacterized protein</fullName>
    </submittedName>
</protein>
<comment type="caution">
    <text evidence="1">The sequence shown here is derived from an EMBL/GenBank/DDBJ whole genome shotgun (WGS) entry which is preliminary data.</text>
</comment>
<accession>A0ACB8FBD9</accession>
<name>A0ACB8FBD9_9SAUR</name>
<dbReference type="EMBL" id="CM037621">
    <property type="protein sequence ID" value="KAH8002737.1"/>
    <property type="molecule type" value="Genomic_DNA"/>
</dbReference>
<evidence type="ECO:0000313" key="2">
    <source>
        <dbReference type="Proteomes" id="UP000827872"/>
    </source>
</evidence>
<dbReference type="Proteomes" id="UP000827872">
    <property type="component" value="Linkage Group LG08"/>
</dbReference>
<keyword evidence="2" id="KW-1185">Reference proteome</keyword>
<evidence type="ECO:0000313" key="1">
    <source>
        <dbReference type="EMBL" id="KAH8002737.1"/>
    </source>
</evidence>
<reference evidence="1" key="1">
    <citation type="submission" date="2021-08" db="EMBL/GenBank/DDBJ databases">
        <title>The first chromosome-level gecko genome reveals the dynamic sex chromosomes of Neotropical dwarf geckos (Sphaerodactylidae: Sphaerodactylus).</title>
        <authorList>
            <person name="Pinto B.J."/>
            <person name="Keating S.E."/>
            <person name="Gamble T."/>
        </authorList>
    </citation>
    <scope>NUCLEOTIDE SEQUENCE</scope>
    <source>
        <strain evidence="1">TG3544</strain>
    </source>
</reference>
<sequence length="366" mass="40462">MCGDGANDCGALKVAHAGISLSEQEASVASPFTSRIPNVECVPELIRQGRAALVTSFCMFKYMALYSIIQYLGILLLYWQLSTFGNYQFLFQDLAITTLIGMTMSLKYHPKLVPFRPAARLTSPPLLLSVVLNILFSLALQICGFVLVQQQPWYSVDNMLSACAPGNASHVLGHPDSAGQPQGMNETRSGPGGEEDSSYQSYENTSVWLLSTINCLLVAVVFSKGTPFRQPVYKNYVFVLVLVIQLAVCLFLLFASLDDLYARMELVCTPLAWRIALLVMLMITFAVSSTVEEVVIENRALWSYLKRSLGYQSRSSYQRLRRAVERDPAWPPLGKMDFAESVALPLGGYANPAFEGHEEARSGLQP</sequence>
<organism evidence="1 2">
    <name type="scientific">Sphaerodactylus townsendi</name>
    <dbReference type="NCBI Taxonomy" id="933632"/>
    <lineage>
        <taxon>Eukaryota</taxon>
        <taxon>Metazoa</taxon>
        <taxon>Chordata</taxon>
        <taxon>Craniata</taxon>
        <taxon>Vertebrata</taxon>
        <taxon>Euteleostomi</taxon>
        <taxon>Lepidosauria</taxon>
        <taxon>Squamata</taxon>
        <taxon>Bifurcata</taxon>
        <taxon>Gekkota</taxon>
        <taxon>Sphaerodactylidae</taxon>
        <taxon>Sphaerodactylus</taxon>
    </lineage>
</organism>
<proteinExistence type="predicted"/>